<dbReference type="GO" id="GO:0006352">
    <property type="term" value="P:DNA-templated transcription initiation"/>
    <property type="evidence" value="ECO:0007669"/>
    <property type="project" value="InterPro"/>
</dbReference>
<dbReference type="InterPro" id="IPR038324">
    <property type="entry name" value="Rpb4/RPC9_sf"/>
</dbReference>
<dbReference type="EMBL" id="ML995811">
    <property type="protein sequence ID" value="KAF2773236.1"/>
    <property type="molecule type" value="Genomic_DNA"/>
</dbReference>
<evidence type="ECO:0000313" key="7">
    <source>
        <dbReference type="Proteomes" id="UP000799436"/>
    </source>
</evidence>
<dbReference type="AlphaFoldDB" id="A0A6G1LK51"/>
<protein>
    <recommendedName>
        <fullName evidence="5">RNA polymerase Rpb4/RPC9 core domain-containing protein</fullName>
    </recommendedName>
</protein>
<sequence length="149" mass="16532">MAGPTLPPSLSRKRPPPSGDEEAGTILKLGEFENVPCLSVAETNALLENIKSSRENHEPMSTDVYVKTRDYVKTFARFQDQQAVMSVDKRLEDLITQGKIVPFEKAQLATLCCDSADEATTLIPSLEGKLSNDELQEVLDDIAKYRDFV</sequence>
<feature type="domain" description="RNA polymerase Rpb4/RPC9 core" evidence="5">
    <location>
        <begin position="30"/>
        <end position="149"/>
    </location>
</feature>
<dbReference type="PANTHER" id="PTHR21297">
    <property type="entry name" value="DNA-DIRECTED RNA POLYMERASE II"/>
    <property type="match status" value="1"/>
</dbReference>
<dbReference type="SUPFAM" id="SSF47819">
    <property type="entry name" value="HRDC-like"/>
    <property type="match status" value="1"/>
</dbReference>
<gene>
    <name evidence="6" type="ORF">EJ03DRAFT_323743</name>
</gene>
<name>A0A6G1LK51_9PEZI</name>
<dbReference type="Pfam" id="PF03874">
    <property type="entry name" value="RNA_pol_Rpb4"/>
    <property type="match status" value="1"/>
</dbReference>
<evidence type="ECO:0000259" key="5">
    <source>
        <dbReference type="SMART" id="SM00657"/>
    </source>
</evidence>
<keyword evidence="2" id="KW-0539">Nucleus</keyword>
<evidence type="ECO:0000256" key="3">
    <source>
        <dbReference type="ARBA" id="ARBA00025724"/>
    </source>
</evidence>
<dbReference type="InterPro" id="IPR005574">
    <property type="entry name" value="Rpb4/RPC9"/>
</dbReference>
<dbReference type="Gene3D" id="1.20.1250.40">
    <property type="match status" value="1"/>
</dbReference>
<keyword evidence="7" id="KW-1185">Reference proteome</keyword>
<dbReference type="InterPro" id="IPR045222">
    <property type="entry name" value="Rpb4-like"/>
</dbReference>
<reference evidence="6" key="1">
    <citation type="journal article" date="2020" name="Stud. Mycol.">
        <title>101 Dothideomycetes genomes: a test case for predicting lifestyles and emergence of pathogens.</title>
        <authorList>
            <person name="Haridas S."/>
            <person name="Albert R."/>
            <person name="Binder M."/>
            <person name="Bloem J."/>
            <person name="Labutti K."/>
            <person name="Salamov A."/>
            <person name="Andreopoulos B."/>
            <person name="Baker S."/>
            <person name="Barry K."/>
            <person name="Bills G."/>
            <person name="Bluhm B."/>
            <person name="Cannon C."/>
            <person name="Castanera R."/>
            <person name="Culley D."/>
            <person name="Daum C."/>
            <person name="Ezra D."/>
            <person name="Gonzalez J."/>
            <person name="Henrissat B."/>
            <person name="Kuo A."/>
            <person name="Liang C."/>
            <person name="Lipzen A."/>
            <person name="Lutzoni F."/>
            <person name="Magnuson J."/>
            <person name="Mondo S."/>
            <person name="Nolan M."/>
            <person name="Ohm R."/>
            <person name="Pangilinan J."/>
            <person name="Park H.-J."/>
            <person name="Ramirez L."/>
            <person name="Alfaro M."/>
            <person name="Sun H."/>
            <person name="Tritt A."/>
            <person name="Yoshinaga Y."/>
            <person name="Zwiers L.-H."/>
            <person name="Turgeon B."/>
            <person name="Goodwin S."/>
            <person name="Spatafora J."/>
            <person name="Crous P."/>
            <person name="Grigoriev I."/>
        </authorList>
    </citation>
    <scope>NUCLEOTIDE SEQUENCE</scope>
    <source>
        <strain evidence="6">CBS 116005</strain>
    </source>
</reference>
<evidence type="ECO:0000256" key="1">
    <source>
        <dbReference type="ARBA" id="ARBA00004123"/>
    </source>
</evidence>
<organism evidence="6 7">
    <name type="scientific">Teratosphaeria nubilosa</name>
    <dbReference type="NCBI Taxonomy" id="161662"/>
    <lineage>
        <taxon>Eukaryota</taxon>
        <taxon>Fungi</taxon>
        <taxon>Dikarya</taxon>
        <taxon>Ascomycota</taxon>
        <taxon>Pezizomycotina</taxon>
        <taxon>Dothideomycetes</taxon>
        <taxon>Dothideomycetidae</taxon>
        <taxon>Mycosphaerellales</taxon>
        <taxon>Teratosphaeriaceae</taxon>
        <taxon>Teratosphaeria</taxon>
    </lineage>
</organism>
<evidence type="ECO:0000256" key="4">
    <source>
        <dbReference type="SAM" id="MobiDB-lite"/>
    </source>
</evidence>
<dbReference type="SMART" id="SM00657">
    <property type="entry name" value="RPOL4c"/>
    <property type="match status" value="1"/>
</dbReference>
<evidence type="ECO:0000256" key="2">
    <source>
        <dbReference type="ARBA" id="ARBA00023242"/>
    </source>
</evidence>
<dbReference type="GO" id="GO:0000166">
    <property type="term" value="F:nucleotide binding"/>
    <property type="evidence" value="ECO:0007669"/>
    <property type="project" value="InterPro"/>
</dbReference>
<dbReference type="Proteomes" id="UP000799436">
    <property type="component" value="Unassembled WGS sequence"/>
</dbReference>
<dbReference type="InterPro" id="IPR006590">
    <property type="entry name" value="RNA_pol_Rpb4/RPC9_core"/>
</dbReference>
<comment type="subcellular location">
    <subcellularLocation>
        <location evidence="1">Nucleus</location>
    </subcellularLocation>
</comment>
<feature type="region of interest" description="Disordered" evidence="4">
    <location>
        <begin position="1"/>
        <end position="25"/>
    </location>
</feature>
<dbReference type="OrthoDB" id="2186918at2759"/>
<comment type="similarity">
    <text evidence="3">Belongs to the eukaryotic RPB4 RNA polymerase subunit family.</text>
</comment>
<dbReference type="GO" id="GO:0005634">
    <property type="term" value="C:nucleus"/>
    <property type="evidence" value="ECO:0007669"/>
    <property type="project" value="UniProtKB-SubCell"/>
</dbReference>
<dbReference type="GO" id="GO:0030880">
    <property type="term" value="C:RNA polymerase complex"/>
    <property type="evidence" value="ECO:0007669"/>
    <property type="project" value="InterPro"/>
</dbReference>
<accession>A0A6G1LK51</accession>
<dbReference type="InterPro" id="IPR010997">
    <property type="entry name" value="HRDC-like_sf"/>
</dbReference>
<proteinExistence type="inferred from homology"/>
<evidence type="ECO:0000313" key="6">
    <source>
        <dbReference type="EMBL" id="KAF2773236.1"/>
    </source>
</evidence>